<dbReference type="EMBL" id="NMVO01000004">
    <property type="protein sequence ID" value="OYO16247.1"/>
    <property type="molecule type" value="Genomic_DNA"/>
</dbReference>
<dbReference type="OrthoDB" id="4775372at2"/>
<dbReference type="NCBIfam" id="TIGR03920">
    <property type="entry name" value="T7SS_EccD"/>
    <property type="match status" value="1"/>
</dbReference>
<dbReference type="Proteomes" id="UP000215896">
    <property type="component" value="Unassembled WGS sequence"/>
</dbReference>
<proteinExistence type="inferred from homology"/>
<evidence type="ECO:0000256" key="3">
    <source>
        <dbReference type="ARBA" id="ARBA00022475"/>
    </source>
</evidence>
<gene>
    <name evidence="9" type="primary">eccD</name>
    <name evidence="9" type="ORF">CGZ94_04690</name>
</gene>
<feature type="transmembrane region" description="Helical" evidence="7">
    <location>
        <begin position="410"/>
        <end position="428"/>
    </location>
</feature>
<feature type="transmembrane region" description="Helical" evidence="7">
    <location>
        <begin position="357"/>
        <end position="373"/>
    </location>
</feature>
<evidence type="ECO:0000256" key="4">
    <source>
        <dbReference type="ARBA" id="ARBA00022692"/>
    </source>
</evidence>
<evidence type="ECO:0000313" key="10">
    <source>
        <dbReference type="Proteomes" id="UP000215896"/>
    </source>
</evidence>
<dbReference type="InterPro" id="IPR024962">
    <property type="entry name" value="YukD-like"/>
</dbReference>
<keyword evidence="3" id="KW-1003">Cell membrane</keyword>
<keyword evidence="10" id="KW-1185">Reference proteome</keyword>
<feature type="transmembrane region" description="Helical" evidence="7">
    <location>
        <begin position="135"/>
        <end position="152"/>
    </location>
</feature>
<evidence type="ECO:0000256" key="2">
    <source>
        <dbReference type="ARBA" id="ARBA00006162"/>
    </source>
</evidence>
<dbReference type="AlphaFoldDB" id="A0A255GK95"/>
<dbReference type="InterPro" id="IPR006707">
    <property type="entry name" value="T7SS_EccD"/>
</dbReference>
<feature type="transmembrane region" description="Helical" evidence="7">
    <location>
        <begin position="245"/>
        <end position="266"/>
    </location>
</feature>
<dbReference type="Gene3D" id="3.10.20.90">
    <property type="entry name" value="Phosphatidylinositol 3-kinase Catalytic Subunit, Chain A, domain 1"/>
    <property type="match status" value="1"/>
</dbReference>
<feature type="transmembrane region" description="Helical" evidence="7">
    <location>
        <begin position="449"/>
        <end position="472"/>
    </location>
</feature>
<evidence type="ECO:0000259" key="8">
    <source>
        <dbReference type="Pfam" id="PF19053"/>
    </source>
</evidence>
<dbReference type="Pfam" id="PF08817">
    <property type="entry name" value="YukD"/>
    <property type="match status" value="1"/>
</dbReference>
<evidence type="ECO:0000256" key="6">
    <source>
        <dbReference type="ARBA" id="ARBA00023136"/>
    </source>
</evidence>
<sequence length="477" mass="49219">MGLSTTTLTLVSTATDEAAEEVARVTVISPTRRIDLALPAGTTLGELMPNIVRFSGYEGGGAQEAVQSWVLQRFGEDPLDADRPIGELELRDGETLHLRHREATLPDAAFDDVVDAVATATGTQPRWSDNDSRKFTLVFVALLAVLLPGFAVAASPGWMVAVAVLVLALACGFTAVLLARAFGLTAVAGTLAWVAVALAGIGGFAVLPGTPMLPRGDMSVQVLLAAALILAMAGAMALGTQVTAYPLLGVSCAAVVVVLAAMAAVLLPNRQLHAAAVALAIVMAATSMLPMLAFRVAGVAMPNLPSTAEALMADRQPVQHDIVSRAIAADRFLTAFLVGTGLAAAVLSVPVLVLGTGWAPTVLVLVCALALLLRARAFVGRTARLALLAAGTLMALGAAIDGLAGLESPMSRALAGLLIVALGVWFGSQYAATGWNRVLSPVWGRWGDIFEWLAVIAILPLLLAVLDLYSWAYGLGG</sequence>
<comment type="similarity">
    <text evidence="2">Belongs to the EccD/Snm4 family.</text>
</comment>
<keyword evidence="4 7" id="KW-0812">Transmembrane</keyword>
<feature type="transmembrane region" description="Helical" evidence="7">
    <location>
        <begin position="186"/>
        <end position="207"/>
    </location>
</feature>
<protein>
    <submittedName>
        <fullName evidence="9">Type VII secretion integral membrane protein EccD</fullName>
    </submittedName>
</protein>
<evidence type="ECO:0000256" key="7">
    <source>
        <dbReference type="SAM" id="Phobius"/>
    </source>
</evidence>
<accession>A0A4R6LVZ5</accession>
<dbReference type="InterPro" id="IPR044049">
    <property type="entry name" value="EccD_transm"/>
</dbReference>
<keyword evidence="5 7" id="KW-1133">Transmembrane helix</keyword>
<dbReference type="GO" id="GO:0005886">
    <property type="term" value="C:plasma membrane"/>
    <property type="evidence" value="ECO:0007669"/>
    <property type="project" value="UniProtKB-SubCell"/>
</dbReference>
<feature type="transmembrane region" description="Helical" evidence="7">
    <location>
        <begin position="385"/>
        <end position="404"/>
    </location>
</feature>
<comment type="caution">
    <text evidence="9">The sequence shown here is derived from an EMBL/GenBank/DDBJ whole genome shotgun (WGS) entry which is preliminary data.</text>
</comment>
<feature type="transmembrane region" description="Helical" evidence="7">
    <location>
        <begin position="219"/>
        <end position="238"/>
    </location>
</feature>
<feature type="transmembrane region" description="Helical" evidence="7">
    <location>
        <begin position="272"/>
        <end position="294"/>
    </location>
</feature>
<dbReference type="Pfam" id="PF19053">
    <property type="entry name" value="EccD"/>
    <property type="match status" value="1"/>
</dbReference>
<name>A0A255GK95_9ACTN</name>
<evidence type="ECO:0000256" key="1">
    <source>
        <dbReference type="ARBA" id="ARBA00004651"/>
    </source>
</evidence>
<accession>A0A255GK95</accession>
<feature type="domain" description="EccD-like transmembrane" evidence="8">
    <location>
        <begin position="133"/>
        <end position="475"/>
    </location>
</feature>
<feature type="transmembrane region" description="Helical" evidence="7">
    <location>
        <begin position="158"/>
        <end position="179"/>
    </location>
</feature>
<organism evidence="9 10">
    <name type="scientific">Enemella evansiae</name>
    <dbReference type="NCBI Taxonomy" id="2016499"/>
    <lineage>
        <taxon>Bacteria</taxon>
        <taxon>Bacillati</taxon>
        <taxon>Actinomycetota</taxon>
        <taxon>Actinomycetes</taxon>
        <taxon>Propionibacteriales</taxon>
        <taxon>Propionibacteriaceae</taxon>
        <taxon>Enemella</taxon>
    </lineage>
</organism>
<evidence type="ECO:0000256" key="5">
    <source>
        <dbReference type="ARBA" id="ARBA00022989"/>
    </source>
</evidence>
<reference evidence="9 10" key="1">
    <citation type="submission" date="2017-07" db="EMBL/GenBank/DDBJ databases">
        <title>Draft whole genome sequences of clinical Proprionibacteriaceae strains.</title>
        <authorList>
            <person name="Bernier A.-M."/>
            <person name="Bernard K."/>
            <person name="Domingo M.-C."/>
        </authorList>
    </citation>
    <scope>NUCLEOTIDE SEQUENCE [LARGE SCALE GENOMIC DNA]</scope>
    <source>
        <strain evidence="9 10">NML 030167</strain>
    </source>
</reference>
<dbReference type="PIRSF" id="PIRSF017804">
    <property type="entry name" value="Secretion_EccD1"/>
    <property type="match status" value="1"/>
</dbReference>
<feature type="transmembrane region" description="Helical" evidence="7">
    <location>
        <begin position="332"/>
        <end position="351"/>
    </location>
</feature>
<evidence type="ECO:0000313" key="9">
    <source>
        <dbReference type="EMBL" id="OYO16247.1"/>
    </source>
</evidence>
<keyword evidence="6 7" id="KW-0472">Membrane</keyword>
<comment type="subcellular location">
    <subcellularLocation>
        <location evidence="1">Cell membrane</location>
        <topology evidence="1">Multi-pass membrane protein</topology>
    </subcellularLocation>
</comment>